<feature type="transmembrane region" description="Helical" evidence="6">
    <location>
        <begin position="313"/>
        <end position="335"/>
    </location>
</feature>
<keyword evidence="4" id="KW-0175">Coiled coil</keyword>
<proteinExistence type="predicted"/>
<feature type="domain" description="Histidine kinase/HSP90-like ATPase" evidence="8">
    <location>
        <begin position="543"/>
        <end position="642"/>
    </location>
</feature>
<feature type="signal peptide" evidence="7">
    <location>
        <begin position="1"/>
        <end position="22"/>
    </location>
</feature>
<evidence type="ECO:0000259" key="8">
    <source>
        <dbReference type="SMART" id="SM00387"/>
    </source>
</evidence>
<protein>
    <submittedName>
        <fullName evidence="9">Histidine kinase</fullName>
    </submittedName>
</protein>
<gene>
    <name evidence="9" type="ORF">E9531_02195</name>
</gene>
<dbReference type="AlphaFoldDB" id="A0A4S8FDM4"/>
<dbReference type="PANTHER" id="PTHR24421">
    <property type="entry name" value="NITRATE/NITRITE SENSOR PROTEIN NARX-RELATED"/>
    <property type="match status" value="1"/>
</dbReference>
<feature type="compositionally biased region" description="Polar residues" evidence="5">
    <location>
        <begin position="657"/>
        <end position="668"/>
    </location>
</feature>
<dbReference type="InterPro" id="IPR011623">
    <property type="entry name" value="7TMR_DISM_rcpt_extracell_dom1"/>
</dbReference>
<accession>A0A4S8FDM4</accession>
<evidence type="ECO:0000313" key="10">
    <source>
        <dbReference type="Proteomes" id="UP000308917"/>
    </source>
</evidence>
<dbReference type="InterPro" id="IPR036890">
    <property type="entry name" value="HATPase_C_sf"/>
</dbReference>
<feature type="transmembrane region" description="Helical" evidence="6">
    <location>
        <begin position="254"/>
        <end position="274"/>
    </location>
</feature>
<feature type="transmembrane region" description="Helical" evidence="6">
    <location>
        <begin position="286"/>
        <end position="307"/>
    </location>
</feature>
<evidence type="ECO:0000256" key="6">
    <source>
        <dbReference type="SAM" id="Phobius"/>
    </source>
</evidence>
<dbReference type="Pfam" id="PF02518">
    <property type="entry name" value="HATPase_c"/>
    <property type="match status" value="1"/>
</dbReference>
<organism evidence="9 10">
    <name type="scientific">Lampropedia puyangensis</name>
    <dbReference type="NCBI Taxonomy" id="1330072"/>
    <lineage>
        <taxon>Bacteria</taxon>
        <taxon>Pseudomonadati</taxon>
        <taxon>Pseudomonadota</taxon>
        <taxon>Betaproteobacteria</taxon>
        <taxon>Burkholderiales</taxon>
        <taxon>Comamonadaceae</taxon>
        <taxon>Lampropedia</taxon>
    </lineage>
</organism>
<keyword evidence="1" id="KW-0808">Transferase</keyword>
<dbReference type="Pfam" id="PF07695">
    <property type="entry name" value="7TMR-DISM_7TM"/>
    <property type="match status" value="1"/>
</dbReference>
<keyword evidence="6" id="KW-0472">Membrane</keyword>
<name>A0A4S8FDM4_9BURK</name>
<evidence type="ECO:0000256" key="3">
    <source>
        <dbReference type="ARBA" id="ARBA00023012"/>
    </source>
</evidence>
<comment type="caution">
    <text evidence="9">The sequence shown here is derived from an EMBL/GenBank/DDBJ whole genome shotgun (WGS) entry which is preliminary data.</text>
</comment>
<evidence type="ECO:0000256" key="1">
    <source>
        <dbReference type="ARBA" id="ARBA00022679"/>
    </source>
</evidence>
<dbReference type="Proteomes" id="UP000308917">
    <property type="component" value="Unassembled WGS sequence"/>
</dbReference>
<feature type="transmembrane region" description="Helical" evidence="6">
    <location>
        <begin position="379"/>
        <end position="398"/>
    </location>
</feature>
<dbReference type="SUPFAM" id="SSF55874">
    <property type="entry name" value="ATPase domain of HSP90 chaperone/DNA topoisomerase II/histidine kinase"/>
    <property type="match status" value="1"/>
</dbReference>
<feature type="transmembrane region" description="Helical" evidence="6">
    <location>
        <begin position="223"/>
        <end position="242"/>
    </location>
</feature>
<evidence type="ECO:0000313" key="9">
    <source>
        <dbReference type="EMBL" id="THU05369.1"/>
    </source>
</evidence>
<dbReference type="InterPro" id="IPR050482">
    <property type="entry name" value="Sensor_HK_TwoCompSys"/>
</dbReference>
<keyword evidence="6" id="KW-1133">Transmembrane helix</keyword>
<sequence length="668" mass="74626">MNLVRQCALLLGLLVIVSSALAQQVCVPQVLSVQAAPAAEQLANQRISAWQPIPTRPVDGWINVALPDDWSTRWPQQRLGVWYRLDWQLACISGHSDQDVPVALGIDGISMAGAVYSNDSLLWRDTSLVEPLSRSWNMPRWWILPQDSLRDGINTVWVYVAGVVELSPGLGRTRVDFADQVQAIQESHWWRQRTVYMLTAGMAAAVGGLFLVIWLLRRSERVFGWYALASLSWAGYLTTLLLTSSWPWSNALALSRLNIALFVVYIVALCMFIWRFAACRFPRLERWLWGLAVLAIGGVVLIPSAAVPVVFAIVWYGAIALFFISALQYQWLIWWRKRHDRSRAQKLMALCLLLILVVAVHDTLLVLQMWAHQSSWNPVVGPLATLLMALLVGCRLAAGMQRIERFNQELESRVQEARQELSLALGQAHLTALDNAKLQERMKIAHDLHDGIGASLVRSMALVEQSYENLSKDRVLSLFSILRDDLRQVIDQGSSAGVVIPDTPVRWVAPLRHRFTRILDELGVKSTWRVEDQWQQPYRPSALQCLGLARLIEEALSNVIKHSRARHLRVTVRSDGDMQQPVVLVLLIEDDGIGFDVAAVREAGVSVGMRSMSARAERIGARFSVQSGLSGTVVTVVTPLQQNQVQSFSPPAGTMLQPPSTDQGVALH</sequence>
<evidence type="ECO:0000256" key="7">
    <source>
        <dbReference type="SAM" id="SignalP"/>
    </source>
</evidence>
<dbReference type="OrthoDB" id="8697484at2"/>
<dbReference type="InterPro" id="IPR003594">
    <property type="entry name" value="HATPase_dom"/>
</dbReference>
<evidence type="ECO:0000256" key="5">
    <source>
        <dbReference type="SAM" id="MobiDB-lite"/>
    </source>
</evidence>
<keyword evidence="2 9" id="KW-0418">Kinase</keyword>
<dbReference type="GO" id="GO:0016301">
    <property type="term" value="F:kinase activity"/>
    <property type="evidence" value="ECO:0007669"/>
    <property type="project" value="UniProtKB-KW"/>
</dbReference>
<dbReference type="Gene3D" id="3.30.565.10">
    <property type="entry name" value="Histidine kinase-like ATPase, C-terminal domain"/>
    <property type="match status" value="1"/>
</dbReference>
<keyword evidence="7" id="KW-0732">Signal</keyword>
<dbReference type="EMBL" id="STFG01000001">
    <property type="protein sequence ID" value="THU05369.1"/>
    <property type="molecule type" value="Genomic_DNA"/>
</dbReference>
<keyword evidence="10" id="KW-1185">Reference proteome</keyword>
<feature type="region of interest" description="Disordered" evidence="5">
    <location>
        <begin position="647"/>
        <end position="668"/>
    </location>
</feature>
<feature type="chain" id="PRO_5020326358" evidence="7">
    <location>
        <begin position="23"/>
        <end position="668"/>
    </location>
</feature>
<feature type="transmembrane region" description="Helical" evidence="6">
    <location>
        <begin position="347"/>
        <end position="367"/>
    </location>
</feature>
<evidence type="ECO:0000256" key="4">
    <source>
        <dbReference type="SAM" id="Coils"/>
    </source>
</evidence>
<keyword evidence="6" id="KW-0812">Transmembrane</keyword>
<evidence type="ECO:0000256" key="2">
    <source>
        <dbReference type="ARBA" id="ARBA00022777"/>
    </source>
</evidence>
<dbReference type="SMART" id="SM00387">
    <property type="entry name" value="HATPase_c"/>
    <property type="match status" value="1"/>
</dbReference>
<feature type="transmembrane region" description="Helical" evidence="6">
    <location>
        <begin position="195"/>
        <end position="216"/>
    </location>
</feature>
<reference evidence="9 10" key="1">
    <citation type="journal article" date="2015" name="Antonie Van Leeuwenhoek">
        <title>Lampropedia puyangensis sp. nov., isolated from symptomatic bark of Populus ? euramericana canker and emended description of Lampropedia hyalina (Ehrenberg 1832) Lee et al. 2004.</title>
        <authorList>
            <person name="Li Y."/>
            <person name="Wang T."/>
            <person name="Piao C.G."/>
            <person name="Wang L.F."/>
            <person name="Tian G.Z."/>
            <person name="Zhu T.H."/>
            <person name="Guo M.W."/>
        </authorList>
    </citation>
    <scope>NUCLEOTIDE SEQUENCE [LARGE SCALE GENOMIC DNA]</scope>
    <source>
        <strain evidence="9 10">2-bin</strain>
    </source>
</reference>
<feature type="coiled-coil region" evidence="4">
    <location>
        <begin position="400"/>
        <end position="427"/>
    </location>
</feature>
<dbReference type="GO" id="GO:0000160">
    <property type="term" value="P:phosphorelay signal transduction system"/>
    <property type="evidence" value="ECO:0007669"/>
    <property type="project" value="UniProtKB-KW"/>
</dbReference>
<keyword evidence="3" id="KW-0902">Two-component regulatory system</keyword>
<dbReference type="CDD" id="cd16917">
    <property type="entry name" value="HATPase_UhpB-NarQ-NarX-like"/>
    <property type="match status" value="1"/>
</dbReference>
<dbReference type="RefSeq" id="WP_136572079.1">
    <property type="nucleotide sequence ID" value="NZ_STFG01000001.1"/>
</dbReference>